<dbReference type="AlphaFoldDB" id="A0A1Z4F0X9"/>
<gene>
    <name evidence="2" type="ORF">MSTE_03593</name>
</gene>
<feature type="region of interest" description="Disordered" evidence="1">
    <location>
        <begin position="52"/>
        <end position="79"/>
    </location>
</feature>
<protein>
    <submittedName>
        <fullName evidence="2">Uncharacterized protein</fullName>
    </submittedName>
</protein>
<proteinExistence type="predicted"/>
<sequence length="79" mass="7953">MSRTGKFTAVGGLTLGAVNLLCANANQAGYAPDSSIWVSNPDAAGDVIVTVTDPTADPADKSSDATDPTGPETTTTARR</sequence>
<keyword evidence="3" id="KW-1185">Reference proteome</keyword>
<evidence type="ECO:0000256" key="1">
    <source>
        <dbReference type="SAM" id="MobiDB-lite"/>
    </source>
</evidence>
<evidence type="ECO:0000313" key="3">
    <source>
        <dbReference type="Proteomes" id="UP000217954"/>
    </source>
</evidence>
<dbReference type="KEGG" id="mste:MSTE_03593"/>
<organism evidence="2 3">
    <name type="scientific">[Mycobacterium] stephanolepidis</name>
    <dbReference type="NCBI Taxonomy" id="1520670"/>
    <lineage>
        <taxon>Bacteria</taxon>
        <taxon>Bacillati</taxon>
        <taxon>Actinomycetota</taxon>
        <taxon>Actinomycetes</taxon>
        <taxon>Mycobacteriales</taxon>
        <taxon>Mycobacteriaceae</taxon>
        <taxon>Mycobacteroides</taxon>
    </lineage>
</organism>
<dbReference type="RefSeq" id="WP_096503172.1">
    <property type="nucleotide sequence ID" value="NZ_AP018165.1"/>
</dbReference>
<evidence type="ECO:0000313" key="2">
    <source>
        <dbReference type="EMBL" id="BAX98893.1"/>
    </source>
</evidence>
<dbReference type="Proteomes" id="UP000217954">
    <property type="component" value="Chromosome"/>
</dbReference>
<reference evidence="3" key="1">
    <citation type="journal article" date="2017" name="Genome Announc.">
        <title>Complete Genome Sequence of Mycobacterium stephanolepidis.</title>
        <authorList>
            <person name="Fukano H."/>
            <person name="Yoshida M."/>
            <person name="Katayama Y."/>
            <person name="Omatsu T."/>
            <person name="Mizutani T."/>
            <person name="Kurata O."/>
            <person name="Wada S."/>
            <person name="Hoshino Y."/>
        </authorList>
    </citation>
    <scope>NUCLEOTIDE SEQUENCE [LARGE SCALE GENOMIC DNA]</scope>
    <source>
        <strain evidence="3">NJB0901</strain>
    </source>
</reference>
<reference evidence="2 3" key="2">
    <citation type="journal article" date="2017" name="Int. J. Syst. Evol. Microbiol.">
        <title>Mycobacterium stephanolepidis sp. nov., a rapidly growing species related to Mycobacterium chelonae, isolated from marine teleost fish, Stephanolepis cirrhifer.</title>
        <authorList>
            <person name="Fukano H."/>
            <person name="Wada S."/>
            <person name="Kurata O."/>
            <person name="Katayama K."/>
            <person name="Fujiwara N."/>
            <person name="Hoshino Y."/>
        </authorList>
    </citation>
    <scope>NUCLEOTIDE SEQUENCE [LARGE SCALE GENOMIC DNA]</scope>
    <source>
        <strain evidence="2 3">NJB0901</strain>
    </source>
</reference>
<feature type="compositionally biased region" description="Low complexity" evidence="1">
    <location>
        <begin position="65"/>
        <end position="79"/>
    </location>
</feature>
<dbReference type="OrthoDB" id="9952859at2"/>
<accession>A0A1Z4F0X9</accession>
<name>A0A1Z4F0X9_9MYCO</name>
<dbReference type="EMBL" id="AP018165">
    <property type="protein sequence ID" value="BAX98893.1"/>
    <property type="molecule type" value="Genomic_DNA"/>
</dbReference>